<evidence type="ECO:0000313" key="3">
    <source>
        <dbReference type="EMBL" id="CAE0245932.1"/>
    </source>
</evidence>
<dbReference type="EMBL" id="HBIB01012403">
    <property type="protein sequence ID" value="CAE0245927.1"/>
    <property type="molecule type" value="Transcribed_RNA"/>
</dbReference>
<feature type="compositionally biased region" description="Basic and acidic residues" evidence="1">
    <location>
        <begin position="310"/>
        <end position="324"/>
    </location>
</feature>
<sequence length="735" mass="81064">MDVSRVQSEAEPTRVKATMSTAKVREEDEERGEAKAENSSNASRLPKSDTKTLLSRRRCSWCLSVSSFNLDQHNTVRRSVYTCTSCLHPSAVCTCCRDAMARASASIVSGAPRCLCCKGWLRAWPVSAKEEEECVEHLSVKGWCSWCFKNTRHSLEDRSRLRPPLSRSTYRCHSCAKLTVRCRHCRVGMARTGMYMSKKACVACSLSPVALQSLMEGRVRHDGGQEKGRRGLMSSLSSMLGVWRGGKGEVGAEREEAGEEKGGGSGGLQQSEGDGEDEEEVRGEGESECERWCQISEGEGDTIAGEVAEEESRGAIEKECMLEKGEEEGREGGEREGRAGNPEARQEEAPLLPPPPSTSNLTDIHDDHYWCKMTDTGVWDRIYEGVKGWLDTDWTEADIHRQWTRETEEKGRAAERGFLRPFLLLISMAPRTRNKVACELDIVLALTQHFGDPHLEADVILFSPMKGIQARCTHSYEKLTPGVGSATWERVLYRIAVSTLNEPSSRLQHILKSGPTKAKNRSGVFSRPRPFTLAEKKMEGVILGILSKQIAGRKRRGKEEDEEGQSQNENKAVLDRIRRSGLRHEGMREYVTSLANAAYTVQASTAFAMGSTGSILSTLVGPVLQQIAAESAVLAPSATALASAIASPAFAMSLLGFSWGYVAVEVLRRVFGTSYGKAFHAVLEVVHQLVALALMEVELPAELIEAGWEEEEWRGGSHTSEMEEGRGEERAGKKE</sequence>
<dbReference type="EMBL" id="HBIB01012408">
    <property type="protein sequence ID" value="CAE0245932.1"/>
    <property type="molecule type" value="Transcribed_RNA"/>
</dbReference>
<reference evidence="3" key="1">
    <citation type="submission" date="2021-01" db="EMBL/GenBank/DDBJ databases">
        <authorList>
            <person name="Corre E."/>
            <person name="Pelletier E."/>
            <person name="Niang G."/>
            <person name="Scheremetjew M."/>
            <person name="Finn R."/>
            <person name="Kale V."/>
            <person name="Holt S."/>
            <person name="Cochrane G."/>
            <person name="Meng A."/>
            <person name="Brown T."/>
            <person name="Cohen L."/>
        </authorList>
    </citation>
    <scope>NUCLEOTIDE SEQUENCE</scope>
    <source>
        <strain evidence="3">NIES-2562</strain>
    </source>
</reference>
<name>A0A7S3G4I1_9EUKA</name>
<feature type="compositionally biased region" description="Basic and acidic residues" evidence="1">
    <location>
        <begin position="330"/>
        <end position="348"/>
    </location>
</feature>
<feature type="region of interest" description="Disordered" evidence="1">
    <location>
        <begin position="710"/>
        <end position="735"/>
    </location>
</feature>
<gene>
    <name evidence="2" type="ORF">PBIL07802_LOCUS8110</name>
    <name evidence="3" type="ORF">PBIL07802_LOCUS8115</name>
</gene>
<organism evidence="3">
    <name type="scientific">Palpitomonas bilix</name>
    <dbReference type="NCBI Taxonomy" id="652834"/>
    <lineage>
        <taxon>Eukaryota</taxon>
        <taxon>Eukaryota incertae sedis</taxon>
    </lineage>
</organism>
<feature type="region of interest" description="Disordered" evidence="1">
    <location>
        <begin position="553"/>
        <end position="577"/>
    </location>
</feature>
<evidence type="ECO:0000313" key="2">
    <source>
        <dbReference type="EMBL" id="CAE0245927.1"/>
    </source>
</evidence>
<proteinExistence type="predicted"/>
<feature type="region of interest" description="Disordered" evidence="1">
    <location>
        <begin position="1"/>
        <end position="49"/>
    </location>
</feature>
<protein>
    <submittedName>
        <fullName evidence="3">Uncharacterized protein</fullName>
    </submittedName>
</protein>
<accession>A0A7S3G4I1</accession>
<feature type="compositionally biased region" description="Basic and acidic residues" evidence="1">
    <location>
        <begin position="282"/>
        <end position="291"/>
    </location>
</feature>
<feature type="compositionally biased region" description="Basic and acidic residues" evidence="1">
    <location>
        <begin position="246"/>
        <end position="262"/>
    </location>
</feature>
<feature type="region of interest" description="Disordered" evidence="1">
    <location>
        <begin position="243"/>
        <end position="363"/>
    </location>
</feature>
<evidence type="ECO:0000256" key="1">
    <source>
        <dbReference type="SAM" id="MobiDB-lite"/>
    </source>
</evidence>
<feature type="compositionally biased region" description="Basic and acidic residues" evidence="1">
    <location>
        <begin position="720"/>
        <end position="735"/>
    </location>
</feature>
<dbReference type="AlphaFoldDB" id="A0A7S3G4I1"/>